<dbReference type="PANTHER" id="PTHR43707:SF1">
    <property type="entry name" value="HISTIDINE--TRNA LIGASE, MITOCHONDRIAL-RELATED"/>
    <property type="match status" value="1"/>
</dbReference>
<name>H5SPG2_9CHLR</name>
<evidence type="ECO:0000259" key="9">
    <source>
        <dbReference type="PROSITE" id="PS50862"/>
    </source>
</evidence>
<dbReference type="AlphaFoldDB" id="H5SPG2"/>
<dbReference type="EC" id="6.1.1.21" evidence="7"/>
<keyword evidence="7" id="KW-0436">Ligase</keyword>
<keyword evidence="3 7" id="KW-0547">Nucleotide-binding</keyword>
<evidence type="ECO:0000256" key="5">
    <source>
        <dbReference type="ARBA" id="ARBA00023146"/>
    </source>
</evidence>
<evidence type="ECO:0000313" key="10">
    <source>
        <dbReference type="EMBL" id="BAL57230.1"/>
    </source>
</evidence>
<dbReference type="GO" id="GO:0006427">
    <property type="term" value="P:histidyl-tRNA aminoacylation"/>
    <property type="evidence" value="ECO:0007669"/>
    <property type="project" value="UniProtKB-UniRule"/>
</dbReference>
<keyword evidence="4 7" id="KW-0067">ATP-binding</keyword>
<organism evidence="11">
    <name type="scientific">uncultured Chloroflexota bacterium</name>
    <dbReference type="NCBI Taxonomy" id="166587"/>
    <lineage>
        <taxon>Bacteria</taxon>
        <taxon>Bacillati</taxon>
        <taxon>Chloroflexota</taxon>
        <taxon>environmental samples</taxon>
    </lineage>
</organism>
<comment type="similarity">
    <text evidence="1 7">Belongs to the class-II aminoacyl-tRNA synthetase family.</text>
</comment>
<evidence type="ECO:0000256" key="4">
    <source>
        <dbReference type="ARBA" id="ARBA00022840"/>
    </source>
</evidence>
<dbReference type="GO" id="GO:0005737">
    <property type="term" value="C:cytoplasm"/>
    <property type="evidence" value="ECO:0007669"/>
    <property type="project" value="UniProtKB-SubCell"/>
</dbReference>
<feature type="binding site" evidence="8">
    <location>
        <position position="129"/>
    </location>
    <ligand>
        <name>L-histidine</name>
        <dbReference type="ChEBI" id="CHEBI:57595"/>
    </ligand>
</feature>
<dbReference type="InterPro" id="IPR045864">
    <property type="entry name" value="aa-tRNA-synth_II/BPL/LPL"/>
</dbReference>
<dbReference type="PANTHER" id="PTHR43707">
    <property type="entry name" value="HISTIDYL-TRNA SYNTHETASE"/>
    <property type="match status" value="1"/>
</dbReference>
<evidence type="ECO:0000313" key="11">
    <source>
        <dbReference type="EMBL" id="BAL58048.1"/>
    </source>
</evidence>
<dbReference type="HAMAP" id="MF_00127">
    <property type="entry name" value="His_tRNA_synth"/>
    <property type="match status" value="1"/>
</dbReference>
<dbReference type="InterPro" id="IPR041715">
    <property type="entry name" value="HisRS-like_core"/>
</dbReference>
<dbReference type="Gene3D" id="3.30.930.10">
    <property type="entry name" value="Bira Bifunctional Protein, Domain 2"/>
    <property type="match status" value="1"/>
</dbReference>
<feature type="binding site" evidence="8">
    <location>
        <begin position="263"/>
        <end position="264"/>
    </location>
    <ligand>
        <name>L-histidine</name>
        <dbReference type="ChEBI" id="CHEBI:57595"/>
    </ligand>
</feature>
<dbReference type="GO" id="GO:0005524">
    <property type="term" value="F:ATP binding"/>
    <property type="evidence" value="ECO:0007669"/>
    <property type="project" value="UniProtKB-UniRule"/>
</dbReference>
<dbReference type="Gene3D" id="3.40.50.800">
    <property type="entry name" value="Anticodon-binding domain"/>
    <property type="match status" value="1"/>
</dbReference>
<keyword evidence="5 7" id="KW-0030">Aminoacyl-tRNA synthetase</keyword>
<comment type="subcellular location">
    <subcellularLocation>
        <location evidence="7">Cytoplasm</location>
    </subcellularLocation>
</comment>
<sequence>MKRIVPPVKGTRDFYPEQMALRTWLYGVMRQVSESFGYQEYEAPILESLELYAAKSGEELVKEQAYVFTDRGGEQITLRPELTPSLARMVAQRQKELAFPLRWWSFGPFWRYERPQKGRTREFFQWNVDMIGVNSPEADAEIVSLLVSFFRKVGLKPEQVMVMVNNRRLMDAQFEIFGIPPAIRPAVSTWIDRREKMEPKEWASSGREIGLSELQTGQIIGMLEDRELWKKSEELVRFFAAVEAMGVAEYVRFEPSIVRGLLYYTGTVLEAWEVGGEIKRAILGGGRYDNLLADVGGEPLPGVGFAMGDVVITLILEKYGLLPQNLRVNPAPILVTVFDAAHLLESFRLADELRTSGLNVACYPEVARLPRQFRYADRMGMRLVLVLGPDEKARGSVTIKDLLQGIQVEVARSELEKAIQAMLGERAR</sequence>
<evidence type="ECO:0000256" key="8">
    <source>
        <dbReference type="PIRSR" id="PIRSR001549-1"/>
    </source>
</evidence>
<dbReference type="Pfam" id="PF03129">
    <property type="entry name" value="HGTP_anticodon"/>
    <property type="match status" value="1"/>
</dbReference>
<keyword evidence="7" id="KW-0648">Protein biosynthesis</keyword>
<dbReference type="InterPro" id="IPR015807">
    <property type="entry name" value="His-tRNA-ligase"/>
</dbReference>
<feature type="binding site" evidence="8">
    <location>
        <position position="125"/>
    </location>
    <ligand>
        <name>L-histidine</name>
        <dbReference type="ChEBI" id="CHEBI:57595"/>
    </ligand>
</feature>
<feature type="domain" description="Aminoacyl-transfer RNA synthetases class-II family profile" evidence="9">
    <location>
        <begin position="1"/>
        <end position="323"/>
    </location>
</feature>
<dbReference type="SUPFAM" id="SSF55681">
    <property type="entry name" value="Class II aaRS and biotin synthetases"/>
    <property type="match status" value="1"/>
</dbReference>
<protein>
    <recommendedName>
        <fullName evidence="7">Histidine--tRNA ligase</fullName>
        <ecNumber evidence="7">6.1.1.21</ecNumber>
    </recommendedName>
    <alternativeName>
        <fullName evidence="7">Histidyl-tRNA synthetase</fullName>
        <shortName evidence="7">HisRS</shortName>
    </alternativeName>
</protein>
<dbReference type="SUPFAM" id="SSF52954">
    <property type="entry name" value="Class II aaRS ABD-related"/>
    <property type="match status" value="1"/>
</dbReference>
<evidence type="ECO:0000256" key="1">
    <source>
        <dbReference type="ARBA" id="ARBA00008226"/>
    </source>
</evidence>
<dbReference type="GO" id="GO:0004821">
    <property type="term" value="F:histidine-tRNA ligase activity"/>
    <property type="evidence" value="ECO:0007669"/>
    <property type="project" value="UniProtKB-UniRule"/>
</dbReference>
<evidence type="ECO:0000256" key="2">
    <source>
        <dbReference type="ARBA" id="ARBA00022490"/>
    </source>
</evidence>
<keyword evidence="2 7" id="KW-0963">Cytoplasm</keyword>
<dbReference type="Pfam" id="PF13393">
    <property type="entry name" value="tRNA-synt_His"/>
    <property type="match status" value="1"/>
</dbReference>
<dbReference type="InterPro" id="IPR004154">
    <property type="entry name" value="Anticodon-bd"/>
</dbReference>
<dbReference type="EMBL" id="AP011770">
    <property type="protein sequence ID" value="BAL57230.1"/>
    <property type="molecule type" value="Genomic_DNA"/>
</dbReference>
<dbReference type="InterPro" id="IPR004516">
    <property type="entry name" value="HisRS/HisZ"/>
</dbReference>
<comment type="catalytic activity">
    <reaction evidence="6 7">
        <text>tRNA(His) + L-histidine + ATP = L-histidyl-tRNA(His) + AMP + diphosphate + H(+)</text>
        <dbReference type="Rhea" id="RHEA:17313"/>
        <dbReference type="Rhea" id="RHEA-COMP:9665"/>
        <dbReference type="Rhea" id="RHEA-COMP:9689"/>
        <dbReference type="ChEBI" id="CHEBI:15378"/>
        <dbReference type="ChEBI" id="CHEBI:30616"/>
        <dbReference type="ChEBI" id="CHEBI:33019"/>
        <dbReference type="ChEBI" id="CHEBI:57595"/>
        <dbReference type="ChEBI" id="CHEBI:78442"/>
        <dbReference type="ChEBI" id="CHEBI:78527"/>
        <dbReference type="ChEBI" id="CHEBI:456215"/>
        <dbReference type="EC" id="6.1.1.21"/>
    </reaction>
</comment>
<dbReference type="InterPro" id="IPR036621">
    <property type="entry name" value="Anticodon-bd_dom_sf"/>
</dbReference>
<comment type="subunit">
    <text evidence="7">Homodimer.</text>
</comment>
<proteinExistence type="inferred from homology"/>
<accession>H5SPG2</accession>
<dbReference type="EMBL" id="AP011792">
    <property type="protein sequence ID" value="BAL58048.1"/>
    <property type="molecule type" value="Genomic_DNA"/>
</dbReference>
<evidence type="ECO:0000256" key="7">
    <source>
        <dbReference type="HAMAP-Rule" id="MF_00127"/>
    </source>
</evidence>
<reference evidence="11" key="2">
    <citation type="journal article" date="2012" name="PLoS ONE">
        <title>A Deeply Branching Thermophilic Bacterium with an Ancient Acetyl-CoA Pathway Dominates a Subsurface Ecosystem.</title>
        <authorList>
            <person name="Takami H."/>
            <person name="Noguchi H."/>
            <person name="Takaki Y."/>
            <person name="Uchiyama I."/>
            <person name="Toyoda A."/>
            <person name="Nishi S."/>
            <person name="Chee G.-J."/>
            <person name="Arai W."/>
            <person name="Nunoura T."/>
            <person name="Itoh T."/>
            <person name="Hattori M."/>
            <person name="Takai K."/>
        </authorList>
    </citation>
    <scope>NUCLEOTIDE SEQUENCE</scope>
</reference>
<gene>
    <name evidence="7" type="primary">hisS</name>
    <name evidence="10" type="ORF">HGMM_F48D12C29</name>
    <name evidence="11" type="ORF">HGMM_F54B02C13</name>
</gene>
<feature type="binding site" evidence="8">
    <location>
        <begin position="81"/>
        <end position="83"/>
    </location>
    <ligand>
        <name>L-histidine</name>
        <dbReference type="ChEBI" id="CHEBI:57595"/>
    </ligand>
</feature>
<dbReference type="PIRSF" id="PIRSF001549">
    <property type="entry name" value="His-tRNA_synth"/>
    <property type="match status" value="1"/>
</dbReference>
<reference evidence="11" key="1">
    <citation type="journal article" date="2005" name="Environ. Microbiol.">
        <title>Genetic and functional properties of uncultivated thermophilic crenarchaeotes from a subsurface gold mine as revealed by analysis of genome fragments.</title>
        <authorList>
            <person name="Nunoura T."/>
            <person name="Hirayama H."/>
            <person name="Takami H."/>
            <person name="Oida H."/>
            <person name="Nishi S."/>
            <person name="Shimamura S."/>
            <person name="Suzuki Y."/>
            <person name="Inagaki F."/>
            <person name="Takai K."/>
            <person name="Nealson K.H."/>
            <person name="Horikoshi K."/>
        </authorList>
    </citation>
    <scope>NUCLEOTIDE SEQUENCE</scope>
</reference>
<evidence type="ECO:0000256" key="6">
    <source>
        <dbReference type="ARBA" id="ARBA00047639"/>
    </source>
</evidence>
<dbReference type="CDD" id="cd00773">
    <property type="entry name" value="HisRS-like_core"/>
    <property type="match status" value="1"/>
</dbReference>
<evidence type="ECO:0000256" key="3">
    <source>
        <dbReference type="ARBA" id="ARBA00022741"/>
    </source>
</evidence>
<feature type="binding site" evidence="8">
    <location>
        <position position="111"/>
    </location>
    <ligand>
        <name>L-histidine</name>
        <dbReference type="ChEBI" id="CHEBI:57595"/>
    </ligand>
</feature>
<dbReference type="InterPro" id="IPR006195">
    <property type="entry name" value="aa-tRNA-synth_II"/>
</dbReference>
<dbReference type="NCBIfam" id="TIGR00442">
    <property type="entry name" value="hisS"/>
    <property type="match status" value="1"/>
</dbReference>
<feature type="binding site" evidence="8">
    <location>
        <position position="259"/>
    </location>
    <ligand>
        <name>L-histidine</name>
        <dbReference type="ChEBI" id="CHEBI:57595"/>
    </ligand>
</feature>
<dbReference type="PROSITE" id="PS50862">
    <property type="entry name" value="AA_TRNA_LIGASE_II"/>
    <property type="match status" value="1"/>
</dbReference>